<evidence type="ECO:0000313" key="1">
    <source>
        <dbReference type="EMBL" id="AZK45934.1"/>
    </source>
</evidence>
<dbReference type="AlphaFoldDB" id="A0A3S8RSN7"/>
<dbReference type="KEGG" id="plen:EIM92_06720"/>
<protein>
    <submittedName>
        <fullName evidence="1">Uncharacterized protein</fullName>
    </submittedName>
</protein>
<reference evidence="1 2" key="1">
    <citation type="submission" date="2018-11" db="EMBL/GenBank/DDBJ databases">
        <title>Genome sequencing of Paenibacillus lentus DSM25539(T).</title>
        <authorList>
            <person name="Kook J.-K."/>
            <person name="Park S.-N."/>
            <person name="Lim Y.K."/>
        </authorList>
    </citation>
    <scope>NUCLEOTIDE SEQUENCE [LARGE SCALE GENOMIC DNA]</scope>
    <source>
        <strain evidence="1 2">DSM 25539</strain>
    </source>
</reference>
<organism evidence="1 2">
    <name type="scientific">Paenibacillus lentus</name>
    <dbReference type="NCBI Taxonomy" id="1338368"/>
    <lineage>
        <taxon>Bacteria</taxon>
        <taxon>Bacillati</taxon>
        <taxon>Bacillota</taxon>
        <taxon>Bacilli</taxon>
        <taxon>Bacillales</taxon>
        <taxon>Paenibacillaceae</taxon>
        <taxon>Paenibacillus</taxon>
    </lineage>
</organism>
<dbReference type="EMBL" id="CP034248">
    <property type="protein sequence ID" value="AZK45934.1"/>
    <property type="molecule type" value="Genomic_DNA"/>
</dbReference>
<dbReference type="Proteomes" id="UP000273145">
    <property type="component" value="Chromosome"/>
</dbReference>
<evidence type="ECO:0000313" key="2">
    <source>
        <dbReference type="Proteomes" id="UP000273145"/>
    </source>
</evidence>
<accession>A0A3S8RSN7</accession>
<gene>
    <name evidence="1" type="ORF">EIM92_06720</name>
</gene>
<name>A0A3S8RSN7_9BACL</name>
<keyword evidence="2" id="KW-1185">Reference proteome</keyword>
<sequence>MYRIIDIRRSKKKLVNEIYLKREIDIKKLRQKRCYLTQRERNKWIGLDDFIFCSFLRQVLRGDRRRDSFNSPISQAANDRRHAAMHHATYNYVIHLKISKGEQDEKNMVENKKNI</sequence>
<proteinExistence type="predicted"/>